<dbReference type="PANTHER" id="PTHR10791:SF30">
    <property type="entry name" value="SUGAR TRANSPORTER SWEET1"/>
    <property type="match status" value="1"/>
</dbReference>
<protein>
    <recommendedName>
        <fullName evidence="4">Sugar transporter SWEET1</fullName>
    </recommendedName>
</protein>
<keyword evidence="8 13" id="KW-0812">Transmembrane</keyword>
<dbReference type="EMBL" id="CANTFL010000284">
    <property type="protein sequence ID" value="CAI5720436.1"/>
    <property type="molecule type" value="Genomic_DNA"/>
</dbReference>
<reference evidence="14" key="1">
    <citation type="submission" date="2022-12" db="EMBL/GenBank/DDBJ databases">
        <authorList>
            <person name="Webb A."/>
        </authorList>
    </citation>
    <scope>NUCLEOTIDE SEQUENCE</scope>
    <source>
        <strain evidence="14">Hp1</strain>
    </source>
</reference>
<feature type="transmembrane region" description="Helical" evidence="13">
    <location>
        <begin position="98"/>
        <end position="119"/>
    </location>
</feature>
<keyword evidence="11" id="KW-0333">Golgi apparatus</keyword>
<dbReference type="AlphaFoldDB" id="A0AAV0TE53"/>
<keyword evidence="9" id="KW-0677">Repeat</keyword>
<feature type="transmembrane region" description="Helical" evidence="13">
    <location>
        <begin position="70"/>
        <end position="91"/>
    </location>
</feature>
<dbReference type="GO" id="GO:0005886">
    <property type="term" value="C:plasma membrane"/>
    <property type="evidence" value="ECO:0007669"/>
    <property type="project" value="UniProtKB-SubCell"/>
</dbReference>
<dbReference type="Pfam" id="PF03083">
    <property type="entry name" value="MtN3_slv"/>
    <property type="match status" value="2"/>
</dbReference>
<comment type="caution">
    <text evidence="14">The sequence shown here is derived from an EMBL/GenBank/DDBJ whole genome shotgun (WGS) entry which is preliminary data.</text>
</comment>
<evidence type="ECO:0000256" key="12">
    <source>
        <dbReference type="ARBA" id="ARBA00023136"/>
    </source>
</evidence>
<comment type="similarity">
    <text evidence="3">Belongs to the SWEET sugar transporter family.</text>
</comment>
<keyword evidence="15" id="KW-1185">Reference proteome</keyword>
<keyword evidence="6" id="KW-1003">Cell membrane</keyword>
<evidence type="ECO:0000256" key="1">
    <source>
        <dbReference type="ARBA" id="ARBA00004651"/>
    </source>
</evidence>
<dbReference type="FunFam" id="1.20.1280.290:FF:000004">
    <property type="entry name" value="Sugar transporter SWEET"/>
    <property type="match status" value="1"/>
</dbReference>
<dbReference type="InterPro" id="IPR047664">
    <property type="entry name" value="SWEET"/>
</dbReference>
<dbReference type="FunFam" id="1.20.1280.290:FF:000007">
    <property type="entry name" value="Bidirectional sugar transporter SWEET7"/>
    <property type="match status" value="1"/>
</dbReference>
<evidence type="ECO:0000313" key="15">
    <source>
        <dbReference type="Proteomes" id="UP001162031"/>
    </source>
</evidence>
<keyword evidence="12 13" id="KW-0472">Membrane</keyword>
<feature type="transmembrane region" description="Helical" evidence="13">
    <location>
        <begin position="6"/>
        <end position="32"/>
    </location>
</feature>
<evidence type="ECO:0000256" key="3">
    <source>
        <dbReference type="ARBA" id="ARBA00007809"/>
    </source>
</evidence>
<evidence type="ECO:0000256" key="7">
    <source>
        <dbReference type="ARBA" id="ARBA00022597"/>
    </source>
</evidence>
<accession>A0AAV0TE53</accession>
<proteinExistence type="inferred from homology"/>
<keyword evidence="10 13" id="KW-1133">Transmembrane helix</keyword>
<dbReference type="InterPro" id="IPR004316">
    <property type="entry name" value="SWEET_rpt"/>
</dbReference>
<sequence length="296" mass="32023">MTEAPIVVLVRILATLTACLLFASLLPAIRVVHRRQSTASMPSALPILSMVANCVSWGLYGLLIHDYVPLVATNAVGQVLSLFYLVVYYYYETNKCRLSLEILAMTIVLALLVLFPFVAAHEGMSAESVEAIIGSFSVAVSAVMFGSPLILVKKVVQERNTDYLPLTMISAGAVTCVLWLLYGLLLGDAFVIVPNAANFFISVVQLVLFCIYPRGAEYNTIDSATPEAKATTLAKSDGSCKIIVQAKKTKDDDATEIDMEDTHSCVHAVVESTDPVALERGPPIEGPECKEAFREA</sequence>
<evidence type="ECO:0000256" key="9">
    <source>
        <dbReference type="ARBA" id="ARBA00022737"/>
    </source>
</evidence>
<dbReference type="GO" id="GO:0000139">
    <property type="term" value="C:Golgi membrane"/>
    <property type="evidence" value="ECO:0007669"/>
    <property type="project" value="UniProtKB-SubCell"/>
</dbReference>
<keyword evidence="5" id="KW-0813">Transport</keyword>
<feature type="transmembrane region" description="Helical" evidence="13">
    <location>
        <begin position="44"/>
        <end position="64"/>
    </location>
</feature>
<evidence type="ECO:0000256" key="8">
    <source>
        <dbReference type="ARBA" id="ARBA00022692"/>
    </source>
</evidence>
<dbReference type="GO" id="GO:0051119">
    <property type="term" value="F:sugar transmembrane transporter activity"/>
    <property type="evidence" value="ECO:0007669"/>
    <property type="project" value="InterPro"/>
</dbReference>
<evidence type="ECO:0000256" key="10">
    <source>
        <dbReference type="ARBA" id="ARBA00022989"/>
    </source>
</evidence>
<gene>
    <name evidence="14" type="ORF">HBR001_LOCUS2383</name>
</gene>
<evidence type="ECO:0000313" key="14">
    <source>
        <dbReference type="EMBL" id="CAI5720436.1"/>
    </source>
</evidence>
<evidence type="ECO:0000256" key="5">
    <source>
        <dbReference type="ARBA" id="ARBA00022448"/>
    </source>
</evidence>
<evidence type="ECO:0000256" key="2">
    <source>
        <dbReference type="ARBA" id="ARBA00004653"/>
    </source>
</evidence>
<evidence type="ECO:0000256" key="4">
    <source>
        <dbReference type="ARBA" id="ARBA00021741"/>
    </source>
</evidence>
<comment type="subcellular location">
    <subcellularLocation>
        <location evidence="1">Cell membrane</location>
        <topology evidence="1">Multi-pass membrane protein</topology>
    </subcellularLocation>
    <subcellularLocation>
        <location evidence="2">Golgi apparatus membrane</location>
        <topology evidence="2">Multi-pass membrane protein</topology>
    </subcellularLocation>
</comment>
<evidence type="ECO:0000256" key="13">
    <source>
        <dbReference type="SAM" id="Phobius"/>
    </source>
</evidence>
<feature type="transmembrane region" description="Helical" evidence="13">
    <location>
        <begin position="163"/>
        <end position="185"/>
    </location>
</feature>
<name>A0AAV0TE53_HYABA</name>
<feature type="transmembrane region" description="Helical" evidence="13">
    <location>
        <begin position="131"/>
        <end position="151"/>
    </location>
</feature>
<keyword evidence="7" id="KW-0762">Sugar transport</keyword>
<dbReference type="Gene3D" id="1.20.1280.290">
    <property type="match status" value="2"/>
</dbReference>
<feature type="transmembrane region" description="Helical" evidence="13">
    <location>
        <begin position="191"/>
        <end position="212"/>
    </location>
</feature>
<evidence type="ECO:0000256" key="11">
    <source>
        <dbReference type="ARBA" id="ARBA00023034"/>
    </source>
</evidence>
<evidence type="ECO:0000256" key="6">
    <source>
        <dbReference type="ARBA" id="ARBA00022475"/>
    </source>
</evidence>
<dbReference type="Proteomes" id="UP001162031">
    <property type="component" value="Unassembled WGS sequence"/>
</dbReference>
<dbReference type="PANTHER" id="PTHR10791">
    <property type="entry name" value="RAG1-ACTIVATING PROTEIN 1"/>
    <property type="match status" value="1"/>
</dbReference>
<organism evidence="14 15">
    <name type="scientific">Hyaloperonospora brassicae</name>
    <name type="common">Brassica downy mildew</name>
    <name type="synonym">Peronospora brassicae</name>
    <dbReference type="NCBI Taxonomy" id="162125"/>
    <lineage>
        <taxon>Eukaryota</taxon>
        <taxon>Sar</taxon>
        <taxon>Stramenopiles</taxon>
        <taxon>Oomycota</taxon>
        <taxon>Peronosporomycetes</taxon>
        <taxon>Peronosporales</taxon>
        <taxon>Peronosporaceae</taxon>
        <taxon>Hyaloperonospora</taxon>
    </lineage>
</organism>